<dbReference type="EMBL" id="SNRW01004987">
    <property type="protein sequence ID" value="KAA6386039.1"/>
    <property type="molecule type" value="Genomic_DNA"/>
</dbReference>
<proteinExistence type="predicted"/>
<organism evidence="1 2">
    <name type="scientific">Streblomastix strix</name>
    <dbReference type="NCBI Taxonomy" id="222440"/>
    <lineage>
        <taxon>Eukaryota</taxon>
        <taxon>Metamonada</taxon>
        <taxon>Preaxostyla</taxon>
        <taxon>Oxymonadida</taxon>
        <taxon>Streblomastigidae</taxon>
        <taxon>Streblomastix</taxon>
    </lineage>
</organism>
<evidence type="ECO:0000313" key="2">
    <source>
        <dbReference type="Proteomes" id="UP000324800"/>
    </source>
</evidence>
<gene>
    <name evidence="1" type="ORF">EZS28_018431</name>
</gene>
<protein>
    <submittedName>
        <fullName evidence="1">Uncharacterized protein</fullName>
    </submittedName>
</protein>
<reference evidence="1 2" key="1">
    <citation type="submission" date="2019-03" db="EMBL/GenBank/DDBJ databases">
        <title>Single cell metagenomics reveals metabolic interactions within the superorganism composed of flagellate Streblomastix strix and complex community of Bacteroidetes bacteria on its surface.</title>
        <authorList>
            <person name="Treitli S.C."/>
            <person name="Kolisko M."/>
            <person name="Husnik F."/>
            <person name="Keeling P."/>
            <person name="Hampl V."/>
        </authorList>
    </citation>
    <scope>NUCLEOTIDE SEQUENCE [LARGE SCALE GENOMIC DNA]</scope>
    <source>
        <strain evidence="1">ST1C</strain>
    </source>
</reference>
<name>A0A5J4VUE4_9EUKA</name>
<evidence type="ECO:0000313" key="1">
    <source>
        <dbReference type="EMBL" id="KAA6386039.1"/>
    </source>
</evidence>
<comment type="caution">
    <text evidence="1">The sequence shown here is derived from an EMBL/GenBank/DDBJ whole genome shotgun (WGS) entry which is preliminary data.</text>
</comment>
<sequence>MPCRTLCSVPCWTGPVITFSSDCAILCSTDRATSCGTDRAFLPFRVAWAVPQCHTVEPGPCLTLQHGHCYCAISCGTERATASYDDAWTVPPCLTVLH</sequence>
<accession>A0A5J4VUE4</accession>
<dbReference type="AlphaFoldDB" id="A0A5J4VUE4"/>
<dbReference type="Proteomes" id="UP000324800">
    <property type="component" value="Unassembled WGS sequence"/>
</dbReference>
<feature type="non-terminal residue" evidence="1">
    <location>
        <position position="98"/>
    </location>
</feature>